<organism evidence="1 2">
    <name type="scientific">Sphagnum troendelagicum</name>
    <dbReference type="NCBI Taxonomy" id="128251"/>
    <lineage>
        <taxon>Eukaryota</taxon>
        <taxon>Viridiplantae</taxon>
        <taxon>Streptophyta</taxon>
        <taxon>Embryophyta</taxon>
        <taxon>Bryophyta</taxon>
        <taxon>Sphagnophytina</taxon>
        <taxon>Sphagnopsida</taxon>
        <taxon>Sphagnales</taxon>
        <taxon>Sphagnaceae</taxon>
        <taxon>Sphagnum</taxon>
    </lineage>
</organism>
<protein>
    <submittedName>
        <fullName evidence="1">Uncharacterized protein</fullName>
    </submittedName>
</protein>
<evidence type="ECO:0000313" key="2">
    <source>
        <dbReference type="Proteomes" id="UP001497512"/>
    </source>
</evidence>
<dbReference type="EMBL" id="OZ019905">
    <property type="protein sequence ID" value="CAK9201624.1"/>
    <property type="molecule type" value="Genomic_DNA"/>
</dbReference>
<proteinExistence type="predicted"/>
<gene>
    <name evidence="1" type="ORF">CSSPTR1EN2_LOCUS6000</name>
</gene>
<evidence type="ECO:0000313" key="1">
    <source>
        <dbReference type="EMBL" id="CAK9201624.1"/>
    </source>
</evidence>
<keyword evidence="2" id="KW-1185">Reference proteome</keyword>
<accession>A0ABP0TPA9</accession>
<reference evidence="1" key="1">
    <citation type="submission" date="2024-02" db="EMBL/GenBank/DDBJ databases">
        <authorList>
            <consortium name="ELIXIR-Norway"/>
            <consortium name="Elixir Norway"/>
        </authorList>
    </citation>
    <scope>NUCLEOTIDE SEQUENCE</scope>
</reference>
<sequence>MSILPDPFSTLRNIPAKPSGSLRSAGLVTHQRAFGAAEQQRFILSRALCRVSGMEIETEMAQRGRQYQTLESATGCGESRRRLLCS</sequence>
<name>A0ABP0TPA9_9BRYO</name>
<dbReference type="Proteomes" id="UP001497512">
    <property type="component" value="Chromosome 13"/>
</dbReference>